<dbReference type="EMBL" id="JAIWYP010000013">
    <property type="protein sequence ID" value="KAH3719856.1"/>
    <property type="molecule type" value="Genomic_DNA"/>
</dbReference>
<evidence type="ECO:0000313" key="1">
    <source>
        <dbReference type="EMBL" id="KAH3719856.1"/>
    </source>
</evidence>
<reference evidence="1" key="1">
    <citation type="journal article" date="2019" name="bioRxiv">
        <title>The Genome of the Zebra Mussel, Dreissena polymorpha: A Resource for Invasive Species Research.</title>
        <authorList>
            <person name="McCartney M.A."/>
            <person name="Auch B."/>
            <person name="Kono T."/>
            <person name="Mallez S."/>
            <person name="Zhang Y."/>
            <person name="Obille A."/>
            <person name="Becker A."/>
            <person name="Abrahante J.E."/>
            <person name="Garbe J."/>
            <person name="Badalamenti J.P."/>
            <person name="Herman A."/>
            <person name="Mangelson H."/>
            <person name="Liachko I."/>
            <person name="Sullivan S."/>
            <person name="Sone E.D."/>
            <person name="Koren S."/>
            <person name="Silverstein K.A.T."/>
            <person name="Beckman K.B."/>
            <person name="Gohl D.M."/>
        </authorList>
    </citation>
    <scope>NUCLEOTIDE SEQUENCE</scope>
    <source>
        <strain evidence="1">Duluth1</strain>
        <tissue evidence="1">Whole animal</tissue>
    </source>
</reference>
<sequence length="63" mass="7065">MNASAYRKNNIMNATKLAISVRDMVRENPMKLYSYVKGKRMDGSGMYTLKADGVAHNDPIKKA</sequence>
<dbReference type="Proteomes" id="UP000828390">
    <property type="component" value="Unassembled WGS sequence"/>
</dbReference>
<dbReference type="AlphaFoldDB" id="A0A9D4HKF5"/>
<gene>
    <name evidence="1" type="ORF">DPMN_062740</name>
</gene>
<reference evidence="1" key="2">
    <citation type="submission" date="2020-11" db="EMBL/GenBank/DDBJ databases">
        <authorList>
            <person name="McCartney M.A."/>
            <person name="Auch B."/>
            <person name="Kono T."/>
            <person name="Mallez S."/>
            <person name="Becker A."/>
            <person name="Gohl D.M."/>
            <person name="Silverstein K.A.T."/>
            <person name="Koren S."/>
            <person name="Bechman K.B."/>
            <person name="Herman A."/>
            <person name="Abrahante J.E."/>
            <person name="Garbe J."/>
        </authorList>
    </citation>
    <scope>NUCLEOTIDE SEQUENCE</scope>
    <source>
        <strain evidence="1">Duluth1</strain>
        <tissue evidence="1">Whole animal</tissue>
    </source>
</reference>
<organism evidence="1 2">
    <name type="scientific">Dreissena polymorpha</name>
    <name type="common">Zebra mussel</name>
    <name type="synonym">Mytilus polymorpha</name>
    <dbReference type="NCBI Taxonomy" id="45954"/>
    <lineage>
        <taxon>Eukaryota</taxon>
        <taxon>Metazoa</taxon>
        <taxon>Spiralia</taxon>
        <taxon>Lophotrochozoa</taxon>
        <taxon>Mollusca</taxon>
        <taxon>Bivalvia</taxon>
        <taxon>Autobranchia</taxon>
        <taxon>Heteroconchia</taxon>
        <taxon>Euheterodonta</taxon>
        <taxon>Imparidentia</taxon>
        <taxon>Neoheterodontei</taxon>
        <taxon>Myida</taxon>
        <taxon>Dreissenoidea</taxon>
        <taxon>Dreissenidae</taxon>
        <taxon>Dreissena</taxon>
    </lineage>
</organism>
<comment type="caution">
    <text evidence="1">The sequence shown here is derived from an EMBL/GenBank/DDBJ whole genome shotgun (WGS) entry which is preliminary data.</text>
</comment>
<name>A0A9D4HKF5_DREPO</name>
<keyword evidence="2" id="KW-1185">Reference proteome</keyword>
<proteinExistence type="predicted"/>
<accession>A0A9D4HKF5</accession>
<protein>
    <submittedName>
        <fullName evidence="1">Uncharacterized protein</fullName>
    </submittedName>
</protein>
<evidence type="ECO:0000313" key="2">
    <source>
        <dbReference type="Proteomes" id="UP000828390"/>
    </source>
</evidence>